<keyword evidence="2" id="KW-0675">Receptor</keyword>
<dbReference type="InterPro" id="IPR000157">
    <property type="entry name" value="TIR_dom"/>
</dbReference>
<dbReference type="Proteomes" id="UP000295438">
    <property type="component" value="Unassembled WGS sequence"/>
</dbReference>
<dbReference type="PROSITE" id="PS50104">
    <property type="entry name" value="TIR"/>
    <property type="match status" value="1"/>
</dbReference>
<sequence length="274" mass="31870">MDQQKLTDLLKLMINEADELRDYNRDSAKFRTWEDKVYRRIINIYGKDSREYFGFKGIPFNMMLGQNIWEKANPSVQKRHFNDCLDEAKLFFEGLIEDIQLFPKKSLEESSETQVKKIFISHSSKDKKIVSEIVHLLSLIGVQDSSIFCTSLSGYDIPLGDNWLETLKSEISGEVIVLFVLSENYFQSNVSLCEMGAAWVLSKKHVPILIPPVEFKNIDGVIPLTQGLIIRDKHKWTQLKTQLEILFNLSPKAPQIWETRRDEILERIEYLLIP</sequence>
<dbReference type="Gene3D" id="3.40.50.10140">
    <property type="entry name" value="Toll/interleukin-1 receptor homology (TIR) domain"/>
    <property type="match status" value="1"/>
</dbReference>
<dbReference type="AlphaFoldDB" id="A0A4R5UW34"/>
<name>A0A4R5UW34_9BACT</name>
<dbReference type="RefSeq" id="WP_133391174.1">
    <property type="nucleotide sequence ID" value="NZ_SMUW01000035.1"/>
</dbReference>
<dbReference type="GO" id="GO:0007165">
    <property type="term" value="P:signal transduction"/>
    <property type="evidence" value="ECO:0007669"/>
    <property type="project" value="InterPro"/>
</dbReference>
<evidence type="ECO:0000259" key="1">
    <source>
        <dbReference type="PROSITE" id="PS50104"/>
    </source>
</evidence>
<reference evidence="2 3" key="1">
    <citation type="submission" date="2019-03" db="EMBL/GenBank/DDBJ databases">
        <title>Algoriphagus aquimaris sp. nov., isolated form marine sediment in Pohang, Korea.</title>
        <authorList>
            <person name="Kim J."/>
            <person name="Yoon S.-H."/>
            <person name="Lee S.-S."/>
        </authorList>
    </citation>
    <scope>NUCLEOTIDE SEQUENCE [LARGE SCALE GENOMIC DNA]</scope>
    <source>
        <strain evidence="2 3">F21</strain>
    </source>
</reference>
<dbReference type="Pfam" id="PF13676">
    <property type="entry name" value="TIR_2"/>
    <property type="match status" value="1"/>
</dbReference>
<dbReference type="SUPFAM" id="SSF52200">
    <property type="entry name" value="Toll/Interleukin receptor TIR domain"/>
    <property type="match status" value="1"/>
</dbReference>
<dbReference type="EMBL" id="SMUW01000035">
    <property type="protein sequence ID" value="TDK43480.1"/>
    <property type="molecule type" value="Genomic_DNA"/>
</dbReference>
<organism evidence="2 3">
    <name type="scientific">Algoriphagus formosus</name>
    <dbReference type="NCBI Taxonomy" id="2007308"/>
    <lineage>
        <taxon>Bacteria</taxon>
        <taxon>Pseudomonadati</taxon>
        <taxon>Bacteroidota</taxon>
        <taxon>Cytophagia</taxon>
        <taxon>Cytophagales</taxon>
        <taxon>Cyclobacteriaceae</taxon>
        <taxon>Algoriphagus</taxon>
    </lineage>
</organism>
<proteinExistence type="predicted"/>
<dbReference type="InterPro" id="IPR035897">
    <property type="entry name" value="Toll_tir_struct_dom_sf"/>
</dbReference>
<accession>A0A4R5UW34</accession>
<evidence type="ECO:0000313" key="3">
    <source>
        <dbReference type="Proteomes" id="UP000295438"/>
    </source>
</evidence>
<gene>
    <name evidence="2" type="ORF">E1898_12800</name>
</gene>
<protein>
    <submittedName>
        <fullName evidence="2">Toll/interleukin-1 receptor domain-containing protein</fullName>
    </submittedName>
</protein>
<evidence type="ECO:0000313" key="2">
    <source>
        <dbReference type="EMBL" id="TDK43480.1"/>
    </source>
</evidence>
<feature type="domain" description="TIR" evidence="1">
    <location>
        <begin position="114"/>
        <end position="272"/>
    </location>
</feature>
<comment type="caution">
    <text evidence="2">The sequence shown here is derived from an EMBL/GenBank/DDBJ whole genome shotgun (WGS) entry which is preliminary data.</text>
</comment>
<keyword evidence="3" id="KW-1185">Reference proteome</keyword>